<protein>
    <submittedName>
        <fullName evidence="4">PiggyBac transposable element-derived protein 4</fullName>
    </submittedName>
</protein>
<dbReference type="Pfam" id="PF13843">
    <property type="entry name" value="DDE_Tnp_1_7"/>
    <property type="match status" value="1"/>
</dbReference>
<evidence type="ECO:0000259" key="2">
    <source>
        <dbReference type="Pfam" id="PF13842"/>
    </source>
</evidence>
<keyword evidence="5" id="KW-1185">Reference proteome</keyword>
<feature type="domain" description="PiggyBac transposable element-derived protein 4 C-terminal zinc-finger" evidence="2">
    <location>
        <begin position="518"/>
        <end position="560"/>
    </location>
</feature>
<dbReference type="OMA" id="PVAIECY"/>
<reference evidence="4 5" key="1">
    <citation type="submission" date="2015-12" db="EMBL/GenBank/DDBJ databases">
        <title>The genome of Folsomia candida.</title>
        <authorList>
            <person name="Faddeeva A."/>
            <person name="Derks M.F."/>
            <person name="Anvar Y."/>
            <person name="Smit S."/>
            <person name="Van Straalen N."/>
            <person name="Roelofs D."/>
        </authorList>
    </citation>
    <scope>NUCLEOTIDE SEQUENCE [LARGE SCALE GENOMIC DNA]</scope>
    <source>
        <strain evidence="4 5">VU population</strain>
        <tissue evidence="4">Whole body</tissue>
    </source>
</reference>
<dbReference type="InterPro" id="IPR032718">
    <property type="entry name" value="PGBD4_Znf_C"/>
</dbReference>
<evidence type="ECO:0000259" key="3">
    <source>
        <dbReference type="Pfam" id="PF13843"/>
    </source>
</evidence>
<evidence type="ECO:0000313" key="5">
    <source>
        <dbReference type="Proteomes" id="UP000198287"/>
    </source>
</evidence>
<sequence>MESEDFEEFIFGEEVNFDDLNGSDIETDSSSDSDSEPEEDGPSPDDALDLASFIASAPAPTPTQASSNVDWDWISSPNHNAPVEPFNNLTSGWTRHLSSQETELEMFLLLFSEDCRNICITETNKYADQTGDCTTKRWSKWMDLNHQDLTKFLAIRMLMGINKKPDMTKYWSRDAMFHFPIISKILPQDRFFEIQKYLHFSDNNDYVQGDRVFKTRTLWETCTANFSSLLNPHKKISIDESLILHKGRLYFHQFIPNKRSRFGIKTFSIVDEETGFILNSIIYSEKNQDLQYSTKEYGYGGAIVLELARPYLNNFHHIYCDNFFTSPNLAIYLLQQKTYLCGTLRKGRKNAAIPPSRMRRGDVEVFSSNSVMNEFWRDKKIVRMISTTHSHEMVDVRKRDGTIVKKPKSLVDYNNSARGIDQSDMQMHFNSVKRKTRKWYKKLFFQLIDMCFFNAFKMYKSLHPHAKFLDFQLNFIRQVVALYGLKETTIPAPSRDLERLVARHFPAHNPPTKGKPHGSRICHVCSQNKSKNNGKCKETRYQCDICKVALCIVPCFRIYHTLKNF</sequence>
<dbReference type="Pfam" id="PF13842">
    <property type="entry name" value="zf-Tnp_2"/>
    <property type="match status" value="1"/>
</dbReference>
<dbReference type="AlphaFoldDB" id="A0A226E876"/>
<evidence type="ECO:0000256" key="1">
    <source>
        <dbReference type="SAM" id="MobiDB-lite"/>
    </source>
</evidence>
<gene>
    <name evidence="4" type="ORF">Fcan01_10523</name>
</gene>
<organism evidence="4 5">
    <name type="scientific">Folsomia candida</name>
    <name type="common">Springtail</name>
    <dbReference type="NCBI Taxonomy" id="158441"/>
    <lineage>
        <taxon>Eukaryota</taxon>
        <taxon>Metazoa</taxon>
        <taxon>Ecdysozoa</taxon>
        <taxon>Arthropoda</taxon>
        <taxon>Hexapoda</taxon>
        <taxon>Collembola</taxon>
        <taxon>Entomobryomorpha</taxon>
        <taxon>Isotomoidea</taxon>
        <taxon>Isotomidae</taxon>
        <taxon>Proisotominae</taxon>
        <taxon>Folsomia</taxon>
    </lineage>
</organism>
<dbReference type="PANTHER" id="PTHR46599">
    <property type="entry name" value="PIGGYBAC TRANSPOSABLE ELEMENT-DERIVED PROTEIN 4"/>
    <property type="match status" value="1"/>
</dbReference>
<name>A0A226E876_FOLCA</name>
<comment type="caution">
    <text evidence="4">The sequence shown here is derived from an EMBL/GenBank/DDBJ whole genome shotgun (WGS) entry which is preliminary data.</text>
</comment>
<dbReference type="OrthoDB" id="6146839at2759"/>
<feature type="domain" description="PiggyBac transposable element-derived protein" evidence="3">
    <location>
        <begin position="104"/>
        <end position="456"/>
    </location>
</feature>
<proteinExistence type="predicted"/>
<feature type="compositionally biased region" description="Acidic residues" evidence="1">
    <location>
        <begin position="25"/>
        <end position="48"/>
    </location>
</feature>
<accession>A0A226E876</accession>
<dbReference type="EMBL" id="LNIX01000005">
    <property type="protein sequence ID" value="OXA53815.1"/>
    <property type="molecule type" value="Genomic_DNA"/>
</dbReference>
<evidence type="ECO:0000313" key="4">
    <source>
        <dbReference type="EMBL" id="OXA53815.1"/>
    </source>
</evidence>
<dbReference type="PANTHER" id="PTHR46599:SF3">
    <property type="entry name" value="PIGGYBAC TRANSPOSABLE ELEMENT-DERIVED PROTEIN 4"/>
    <property type="match status" value="1"/>
</dbReference>
<feature type="region of interest" description="Disordered" evidence="1">
    <location>
        <begin position="12"/>
        <end position="48"/>
    </location>
</feature>
<dbReference type="Proteomes" id="UP000198287">
    <property type="component" value="Unassembled WGS sequence"/>
</dbReference>
<dbReference type="InterPro" id="IPR029526">
    <property type="entry name" value="PGBD"/>
</dbReference>